<dbReference type="PANTHER" id="PTHR33067:SF35">
    <property type="entry name" value="ASPARTIC PEPTIDASE DDI1-TYPE DOMAIN-CONTAINING PROTEIN"/>
    <property type="match status" value="1"/>
</dbReference>
<sequence>MRTRSQSHHNSPQQETSPIIVEPLRIEFPFLEEQFEEDPTKDLPEVPMTDNQTMAEMLRAPTEGYAEAIIVPPILAEQFELKHSLINMMTSEQFFGLEKDNPHDHIRAARRWLEKEPSRFITTWEDLVSKFINEFFPPSRTTSLRNEISNFEQKFDESFHEAWDRYKDLLRACPHYGFTELHQLNTFYNALNHTDQDSLNAAAGGNLLERSTQDVLMIIENKSKVRNSQSKSIASQVKACNTNSSSEIAKITHAVNEQINAMTTAMTAMLRQFQATPPPALVKAVEETCVTCGGAHPYYQCLAAGGKTFPEFRDNIQEYISAAASNYNQGNPGYRPQAQHNQNFHLSELERIKKINDVSMKAMQNQIDMVKNELRNEMKNSIQASLINQTNEIKNMMASLLQTNTASTSGSGSLPSNTIANPKGELKAITTRSGFVIDGPTISTPLTSINKEVDERVEETFTDPDLAEYTIKVPPPPVPKYKLPSQREFIVHQRDPLYPNIPYPSRMLKQKQQKKDEVQIQKFWQMFKKLHVNITITDALILMPKYQKMLKALLSNKEKLQELANTHLNENCSAVILKKLPEKLGDPGKFLISCGFSELKCKALADLGASINLMPLSVWKKLCLPELIPTRMTLELANRAICTPTGIARDVFVLVGKFTFPANFVIVDYESDPRVPLILGRPFLRTARALIDVHGEEMILRDGDERLTLNMKHNTASYSNHPHRESANLINSFNVSKVTHEIHDSEGCNLLAEILPDIDAFNDVDPHFDDDPLSGSTTYLANSLLEEFADELTLITYPSDYDDNLQFDIESDLEEIEFLLYQGKDSSLKDSSIQTDRANLDDYFVDPIPEMFTEEHAPDYSSPPKFDVYLDDFLENESYANNFYDDPFDSEGEKIKESKLLMDELDLPCNSLLYYESESFNSQDFSKVDDLPSPDNEDKVFNPGILNHEKSFTIITRVAQEKKLAISYASLVFKDFEPPFCAPLFFKDVPKSRMLLPFLTENKERVFKPGIYTSGKVHSCFLLELSHPGYHVFKVNQSSMGRNGSNVGTLNKRFVRGTPCLSVLLVDYPDCEVSRALSILFTRASHPQLQIGNPVSKPYRLTFSFGLPHKWP</sequence>
<dbReference type="InterPro" id="IPR005162">
    <property type="entry name" value="Retrotrans_gag_dom"/>
</dbReference>
<accession>A0A699IX12</accession>
<comment type="caution">
    <text evidence="3">The sequence shown here is derived from an EMBL/GenBank/DDBJ whole genome shotgun (WGS) entry which is preliminary data.</text>
</comment>
<feature type="coiled-coil region" evidence="1">
    <location>
        <begin position="543"/>
        <end position="570"/>
    </location>
</feature>
<evidence type="ECO:0000313" key="3">
    <source>
        <dbReference type="EMBL" id="GEZ92533.1"/>
    </source>
</evidence>
<evidence type="ECO:0000256" key="1">
    <source>
        <dbReference type="SAM" id="Coils"/>
    </source>
</evidence>
<evidence type="ECO:0000259" key="2">
    <source>
        <dbReference type="Pfam" id="PF03732"/>
    </source>
</evidence>
<reference evidence="3" key="1">
    <citation type="journal article" date="2019" name="Sci. Rep.">
        <title>Draft genome of Tanacetum cinerariifolium, the natural source of mosquito coil.</title>
        <authorList>
            <person name="Yamashiro T."/>
            <person name="Shiraishi A."/>
            <person name="Satake H."/>
            <person name="Nakayama K."/>
        </authorList>
    </citation>
    <scope>NUCLEOTIDE SEQUENCE</scope>
</reference>
<dbReference type="EMBL" id="BKCJ010342914">
    <property type="protein sequence ID" value="GEZ92533.1"/>
    <property type="molecule type" value="Genomic_DNA"/>
</dbReference>
<proteinExistence type="predicted"/>
<organism evidence="3">
    <name type="scientific">Tanacetum cinerariifolium</name>
    <name type="common">Dalmatian daisy</name>
    <name type="synonym">Chrysanthemum cinerariifolium</name>
    <dbReference type="NCBI Taxonomy" id="118510"/>
    <lineage>
        <taxon>Eukaryota</taxon>
        <taxon>Viridiplantae</taxon>
        <taxon>Streptophyta</taxon>
        <taxon>Embryophyta</taxon>
        <taxon>Tracheophyta</taxon>
        <taxon>Spermatophyta</taxon>
        <taxon>Magnoliopsida</taxon>
        <taxon>eudicotyledons</taxon>
        <taxon>Gunneridae</taxon>
        <taxon>Pentapetalae</taxon>
        <taxon>asterids</taxon>
        <taxon>campanulids</taxon>
        <taxon>Asterales</taxon>
        <taxon>Asteraceae</taxon>
        <taxon>Asteroideae</taxon>
        <taxon>Anthemideae</taxon>
        <taxon>Anthemidinae</taxon>
        <taxon>Tanacetum</taxon>
    </lineage>
</organism>
<feature type="domain" description="Retrotransposon gag" evidence="2">
    <location>
        <begin position="108"/>
        <end position="193"/>
    </location>
</feature>
<dbReference type="PANTHER" id="PTHR33067">
    <property type="entry name" value="RNA-DIRECTED DNA POLYMERASE-RELATED"/>
    <property type="match status" value="1"/>
</dbReference>
<protein>
    <recommendedName>
        <fullName evidence="2">Retrotransposon gag domain-containing protein</fullName>
    </recommendedName>
</protein>
<dbReference type="Gene3D" id="2.40.70.10">
    <property type="entry name" value="Acid Proteases"/>
    <property type="match status" value="1"/>
</dbReference>
<gene>
    <name evidence="3" type="ORF">Tci_564506</name>
</gene>
<keyword evidence="1" id="KW-0175">Coiled coil</keyword>
<dbReference type="AlphaFoldDB" id="A0A699IX12"/>
<dbReference type="CDD" id="cd00303">
    <property type="entry name" value="retropepsin_like"/>
    <property type="match status" value="1"/>
</dbReference>
<dbReference type="Pfam" id="PF03732">
    <property type="entry name" value="Retrotrans_gag"/>
    <property type="match status" value="1"/>
</dbReference>
<name>A0A699IX12_TANCI</name>
<dbReference type="InterPro" id="IPR021109">
    <property type="entry name" value="Peptidase_aspartic_dom_sf"/>
</dbReference>